<dbReference type="Proteomes" id="UP000001873">
    <property type="component" value="Chromosome"/>
</dbReference>
<dbReference type="HOGENOM" id="CLU_3048314_0_0_9"/>
<gene>
    <name evidence="1" type="ordered locus">Sez_0340</name>
</gene>
<accession>B4U149</accession>
<sequence length="62" mass="7257">MFLLIILIMVWICQFLQADSTPFIKNNKAVRKNVAVPEWLVRLADREKVNDSEVLTKALERK</sequence>
<reference evidence="1 2" key="1">
    <citation type="journal article" date="2008" name="PLoS ONE">
        <title>Genome sequence of a lancefield group C Streptococcus zooepidemicus strain causing epidemic nephritis: new information about an old disease.</title>
        <authorList>
            <person name="Beres S.B."/>
            <person name="Sesso R."/>
            <person name="Pinto S.W.L."/>
            <person name="Hoe N.P."/>
            <person name="Porcella S.F."/>
            <person name="Deleo F.R."/>
            <person name="Musser J.M."/>
        </authorList>
    </citation>
    <scope>NUCLEOTIDE SEQUENCE [LARGE SCALE GENOMIC DNA]</scope>
    <source>
        <strain evidence="1 2">MGCS10565</strain>
    </source>
</reference>
<evidence type="ECO:0000313" key="1">
    <source>
        <dbReference type="EMBL" id="ACG61716.1"/>
    </source>
</evidence>
<organism evidence="1 2">
    <name type="scientific">Streptococcus equi subsp. zooepidemicus (strain MGCS10565)</name>
    <dbReference type="NCBI Taxonomy" id="552526"/>
    <lineage>
        <taxon>Bacteria</taxon>
        <taxon>Bacillati</taxon>
        <taxon>Bacillota</taxon>
        <taxon>Bacilli</taxon>
        <taxon>Lactobacillales</taxon>
        <taxon>Streptococcaceae</taxon>
        <taxon>Streptococcus</taxon>
    </lineage>
</organism>
<dbReference type="AlphaFoldDB" id="B4U149"/>
<dbReference type="EMBL" id="CP001129">
    <property type="protein sequence ID" value="ACG61716.1"/>
    <property type="molecule type" value="Genomic_DNA"/>
</dbReference>
<proteinExistence type="predicted"/>
<protein>
    <submittedName>
        <fullName evidence="1">Phage-related protein</fullName>
    </submittedName>
</protein>
<evidence type="ECO:0000313" key="2">
    <source>
        <dbReference type="Proteomes" id="UP000001873"/>
    </source>
</evidence>
<dbReference type="KEGG" id="sez:Sez_0340"/>
<name>B4U149_STREM</name>